<dbReference type="AlphaFoldDB" id="A0A1G8D0G0"/>
<dbReference type="PANTHER" id="PTHR30269:SF23">
    <property type="entry name" value="MEMBRANE TRANSPORTER PROTEIN YDHB-RELATED"/>
    <property type="match status" value="1"/>
</dbReference>
<accession>A0A1G8D0G0</accession>
<reference evidence="10" key="1">
    <citation type="submission" date="2016-10" db="EMBL/GenBank/DDBJ databases">
        <authorList>
            <person name="Varghese N."/>
            <person name="Submissions S."/>
        </authorList>
    </citation>
    <scope>NUCLEOTIDE SEQUENCE [LARGE SCALE GENOMIC DNA]</scope>
    <source>
        <strain evidence="10">Gh-67</strain>
    </source>
</reference>
<feature type="transmembrane region" description="Helical" evidence="8">
    <location>
        <begin position="32"/>
        <end position="57"/>
    </location>
</feature>
<sequence length="278" mass="29019">MTLIAFTFFILAGAYLAGLIGSMTGLGGGFIVIPLLTLLLHVNIHYAVGASLISVIATSSGAGAAHVKDSLSNFRLPMFLEVSTTLGAIVGALYAALVPAHLIPVMIGAILIFSSVMSLRKKNDNPSKQVSKLGERLKLNGTYNNGSQVIPYKVRHITGGFIAMFFAGVISGLLGIGSGALKVFAMDTVMNIPFKVSTSTSSFMIGVTAAAGAVIYFQHGYIDPVIAVPVATGVVFGALTGAKLLTKINSPQILRLLFAIVVSLLAVQMIYNGLKAHH</sequence>
<evidence type="ECO:0000256" key="3">
    <source>
        <dbReference type="ARBA" id="ARBA00022448"/>
    </source>
</evidence>
<dbReference type="GO" id="GO:0005886">
    <property type="term" value="C:plasma membrane"/>
    <property type="evidence" value="ECO:0007669"/>
    <property type="project" value="UniProtKB-SubCell"/>
</dbReference>
<dbReference type="InterPro" id="IPR002781">
    <property type="entry name" value="TM_pro_TauE-like"/>
</dbReference>
<dbReference type="EMBL" id="FNCG01000010">
    <property type="protein sequence ID" value="SDH50923.1"/>
    <property type="molecule type" value="Genomic_DNA"/>
</dbReference>
<evidence type="ECO:0000256" key="2">
    <source>
        <dbReference type="ARBA" id="ARBA00009142"/>
    </source>
</evidence>
<evidence type="ECO:0000256" key="1">
    <source>
        <dbReference type="ARBA" id="ARBA00004651"/>
    </source>
</evidence>
<dbReference type="Pfam" id="PF01925">
    <property type="entry name" value="TauE"/>
    <property type="match status" value="1"/>
</dbReference>
<proteinExistence type="inferred from homology"/>
<comment type="subcellular location">
    <subcellularLocation>
        <location evidence="1 8">Cell membrane</location>
        <topology evidence="1 8">Multi-pass membrane protein</topology>
    </subcellularLocation>
</comment>
<dbReference type="InterPro" id="IPR052017">
    <property type="entry name" value="TSUP"/>
</dbReference>
<gene>
    <name evidence="9" type="ORF">SAMN05192573_11082</name>
</gene>
<dbReference type="STRING" id="551996.SAMN05192573_11082"/>
<keyword evidence="3" id="KW-0813">Transport</keyword>
<keyword evidence="10" id="KW-1185">Reference proteome</keyword>
<dbReference type="Proteomes" id="UP000199705">
    <property type="component" value="Unassembled WGS sequence"/>
</dbReference>
<feature type="transmembrane region" description="Helical" evidence="8">
    <location>
        <begin position="161"/>
        <end position="181"/>
    </location>
</feature>
<feature type="transmembrane region" description="Helical" evidence="8">
    <location>
        <begin position="225"/>
        <end position="246"/>
    </location>
</feature>
<feature type="transmembrane region" description="Helical" evidence="8">
    <location>
        <begin position="78"/>
        <end position="96"/>
    </location>
</feature>
<feature type="transmembrane region" description="Helical" evidence="8">
    <location>
        <begin position="102"/>
        <end position="119"/>
    </location>
</feature>
<keyword evidence="5 8" id="KW-0812">Transmembrane</keyword>
<organism evidence="9 10">
    <name type="scientific">Mucilaginibacter gossypii</name>
    <dbReference type="NCBI Taxonomy" id="551996"/>
    <lineage>
        <taxon>Bacteria</taxon>
        <taxon>Pseudomonadati</taxon>
        <taxon>Bacteroidota</taxon>
        <taxon>Sphingobacteriia</taxon>
        <taxon>Sphingobacteriales</taxon>
        <taxon>Sphingobacteriaceae</taxon>
        <taxon>Mucilaginibacter</taxon>
    </lineage>
</organism>
<protein>
    <recommendedName>
        <fullName evidence="8">Probable membrane transporter protein</fullName>
    </recommendedName>
</protein>
<evidence type="ECO:0000313" key="10">
    <source>
        <dbReference type="Proteomes" id="UP000199705"/>
    </source>
</evidence>
<evidence type="ECO:0000256" key="5">
    <source>
        <dbReference type="ARBA" id="ARBA00022692"/>
    </source>
</evidence>
<evidence type="ECO:0000256" key="7">
    <source>
        <dbReference type="ARBA" id="ARBA00023136"/>
    </source>
</evidence>
<dbReference type="PANTHER" id="PTHR30269">
    <property type="entry name" value="TRANSMEMBRANE PROTEIN YFCA"/>
    <property type="match status" value="1"/>
</dbReference>
<evidence type="ECO:0000256" key="6">
    <source>
        <dbReference type="ARBA" id="ARBA00022989"/>
    </source>
</evidence>
<evidence type="ECO:0000313" key="9">
    <source>
        <dbReference type="EMBL" id="SDH50923.1"/>
    </source>
</evidence>
<name>A0A1G8D0G0_9SPHI</name>
<evidence type="ECO:0000256" key="4">
    <source>
        <dbReference type="ARBA" id="ARBA00022475"/>
    </source>
</evidence>
<keyword evidence="7 8" id="KW-0472">Membrane</keyword>
<evidence type="ECO:0000256" key="8">
    <source>
        <dbReference type="RuleBase" id="RU363041"/>
    </source>
</evidence>
<comment type="similarity">
    <text evidence="2 8">Belongs to the 4-toluene sulfonate uptake permease (TSUP) (TC 2.A.102) family.</text>
</comment>
<feature type="transmembrane region" description="Helical" evidence="8">
    <location>
        <begin position="252"/>
        <end position="274"/>
    </location>
</feature>
<feature type="transmembrane region" description="Helical" evidence="8">
    <location>
        <begin position="201"/>
        <end position="218"/>
    </location>
</feature>
<keyword evidence="6 8" id="KW-1133">Transmembrane helix</keyword>
<keyword evidence="4 8" id="KW-1003">Cell membrane</keyword>
<dbReference type="RefSeq" id="WP_091170574.1">
    <property type="nucleotide sequence ID" value="NZ_FNCG01000010.1"/>
</dbReference>